<gene>
    <name evidence="1" type="ORF">GCM10010411_20580</name>
</gene>
<dbReference type="Proteomes" id="UP001501509">
    <property type="component" value="Unassembled WGS sequence"/>
</dbReference>
<sequence length="90" mass="9484">MLIKGVVRDRAGRPVPEARVFFTAGPGSFPDMAAVTDEHGAFILTAPSSGDYTVQSQTDDGRAAHATVNVHADDDAQVEMRLSAEGPSQD</sequence>
<evidence type="ECO:0008006" key="3">
    <source>
        <dbReference type="Google" id="ProtNLM"/>
    </source>
</evidence>
<name>A0ABN3PJK0_9ACTN</name>
<dbReference type="EMBL" id="BAAATD010000002">
    <property type="protein sequence ID" value="GAA2587630.1"/>
    <property type="molecule type" value="Genomic_DNA"/>
</dbReference>
<protein>
    <recommendedName>
        <fullName evidence="3">Carboxypeptidase regulatory-like domain-containing protein</fullName>
    </recommendedName>
</protein>
<dbReference type="Pfam" id="PF13620">
    <property type="entry name" value="CarboxypepD_reg"/>
    <property type="match status" value="1"/>
</dbReference>
<evidence type="ECO:0000313" key="2">
    <source>
        <dbReference type="Proteomes" id="UP001501509"/>
    </source>
</evidence>
<dbReference type="Gene3D" id="2.60.40.1120">
    <property type="entry name" value="Carboxypeptidase-like, regulatory domain"/>
    <property type="match status" value="1"/>
</dbReference>
<dbReference type="SUPFAM" id="SSF49464">
    <property type="entry name" value="Carboxypeptidase regulatory domain-like"/>
    <property type="match status" value="1"/>
</dbReference>
<evidence type="ECO:0000313" key="1">
    <source>
        <dbReference type="EMBL" id="GAA2587630.1"/>
    </source>
</evidence>
<reference evidence="1 2" key="1">
    <citation type="journal article" date="2019" name="Int. J. Syst. Evol. Microbiol.">
        <title>The Global Catalogue of Microorganisms (GCM) 10K type strain sequencing project: providing services to taxonomists for standard genome sequencing and annotation.</title>
        <authorList>
            <consortium name="The Broad Institute Genomics Platform"/>
            <consortium name="The Broad Institute Genome Sequencing Center for Infectious Disease"/>
            <person name="Wu L."/>
            <person name="Ma J."/>
        </authorList>
    </citation>
    <scope>NUCLEOTIDE SEQUENCE [LARGE SCALE GENOMIC DNA]</scope>
    <source>
        <strain evidence="1 2">JCM 6833</strain>
    </source>
</reference>
<comment type="caution">
    <text evidence="1">The sequence shown here is derived from an EMBL/GenBank/DDBJ whole genome shotgun (WGS) entry which is preliminary data.</text>
</comment>
<keyword evidence="2" id="KW-1185">Reference proteome</keyword>
<dbReference type="RefSeq" id="WP_344539962.1">
    <property type="nucleotide sequence ID" value="NZ_BAAATD010000002.1"/>
</dbReference>
<organism evidence="1 2">
    <name type="scientific">Actinomadura fulvescens</name>
    <dbReference type="NCBI Taxonomy" id="46160"/>
    <lineage>
        <taxon>Bacteria</taxon>
        <taxon>Bacillati</taxon>
        <taxon>Actinomycetota</taxon>
        <taxon>Actinomycetes</taxon>
        <taxon>Streptosporangiales</taxon>
        <taxon>Thermomonosporaceae</taxon>
        <taxon>Actinomadura</taxon>
    </lineage>
</organism>
<dbReference type="InterPro" id="IPR008969">
    <property type="entry name" value="CarboxyPept-like_regulatory"/>
</dbReference>
<proteinExistence type="predicted"/>
<accession>A0ABN3PJK0</accession>